<protein>
    <submittedName>
        <fullName evidence="3">Putative PBSX repressor</fullName>
    </submittedName>
</protein>
<evidence type="ECO:0000313" key="4">
    <source>
        <dbReference type="Proteomes" id="UP000233425"/>
    </source>
</evidence>
<feature type="domain" description="HTH cro/C1-type" evidence="2">
    <location>
        <begin position="4"/>
        <end position="58"/>
    </location>
</feature>
<dbReference type="Proteomes" id="UP000233425">
    <property type="component" value="Unassembled WGS sequence"/>
</dbReference>
<dbReference type="InterPro" id="IPR001387">
    <property type="entry name" value="Cro/C1-type_HTH"/>
</dbReference>
<evidence type="ECO:0000256" key="1">
    <source>
        <dbReference type="ARBA" id="ARBA00023125"/>
    </source>
</evidence>
<keyword evidence="1" id="KW-0238">DNA-binding</keyword>
<dbReference type="PROSITE" id="PS50943">
    <property type="entry name" value="HTH_CROC1"/>
    <property type="match status" value="1"/>
</dbReference>
<comment type="caution">
    <text evidence="3">The sequence shown here is derived from an EMBL/GenBank/DDBJ whole genome shotgun (WGS) entry which is preliminary data.</text>
</comment>
<keyword evidence="4" id="KW-1185">Reference proteome</keyword>
<dbReference type="AlphaFoldDB" id="A0A2N0UV21"/>
<sequence>MQRIKELRKEKSMNQIALGMELNFSQKIISEYENGKVEPSITTLKKLASIFNTSVDYIIEYTNIRQPIDKIAQSKLSETECELLNEFRCLPKEKQNIALGIIMGLKHS</sequence>
<dbReference type="Gene3D" id="1.10.260.40">
    <property type="entry name" value="lambda repressor-like DNA-binding domains"/>
    <property type="match status" value="1"/>
</dbReference>
<dbReference type="GO" id="GO:0003677">
    <property type="term" value="F:DNA binding"/>
    <property type="evidence" value="ECO:0007669"/>
    <property type="project" value="UniProtKB-KW"/>
</dbReference>
<dbReference type="SUPFAM" id="SSF47413">
    <property type="entry name" value="lambda repressor-like DNA-binding domains"/>
    <property type="match status" value="1"/>
</dbReference>
<organism evidence="3 4">
    <name type="scientific">Ruminococcus bromii</name>
    <dbReference type="NCBI Taxonomy" id="40518"/>
    <lineage>
        <taxon>Bacteria</taxon>
        <taxon>Bacillati</taxon>
        <taxon>Bacillota</taxon>
        <taxon>Clostridia</taxon>
        <taxon>Eubacteriales</taxon>
        <taxon>Oscillospiraceae</taxon>
        <taxon>Ruminococcus</taxon>
    </lineage>
</organism>
<dbReference type="InterPro" id="IPR010982">
    <property type="entry name" value="Lambda_DNA-bd_dom_sf"/>
</dbReference>
<gene>
    <name evidence="3" type="primary">xre_1</name>
    <name evidence="3" type="ORF">RBATCC27255_00981</name>
</gene>
<dbReference type="GeneID" id="93769195"/>
<dbReference type="PANTHER" id="PTHR46558:SF11">
    <property type="entry name" value="HTH-TYPE TRANSCRIPTIONAL REGULATOR XRE"/>
    <property type="match status" value="1"/>
</dbReference>
<accession>A0A2N0UV21</accession>
<evidence type="ECO:0000313" key="3">
    <source>
        <dbReference type="EMBL" id="PKD30850.1"/>
    </source>
</evidence>
<proteinExistence type="predicted"/>
<dbReference type="EMBL" id="NNSR01000045">
    <property type="protein sequence ID" value="PKD30850.1"/>
    <property type="molecule type" value="Genomic_DNA"/>
</dbReference>
<reference evidence="3" key="1">
    <citation type="journal article" date="2018" name="Environ. Microbiol.">
        <title>Sporulation capability and amylosome conservation among diverse human colonic and rumen isolates of the keystone starch-degrader Ruminococcus bromii.</title>
        <authorList>
            <person name="Mukhopadhya I."/>
            <person name="Morais S."/>
            <person name="Laverde-Gomez J."/>
            <person name="Sheridan P.O."/>
            <person name="Walker A.W."/>
            <person name="Kelly W."/>
            <person name="Klieve A.V."/>
            <person name="Ouwerkerk D."/>
            <person name="Duncan S.H."/>
            <person name="Louis P."/>
            <person name="Koropatkin N."/>
            <person name="Cockburn D."/>
            <person name="Kibler R."/>
            <person name="Cooper P.J."/>
            <person name="Sandoval C."/>
            <person name="Crost E."/>
            <person name="Juge N."/>
            <person name="Bayer E.A."/>
            <person name="Flint H.J."/>
        </authorList>
    </citation>
    <scope>NUCLEOTIDE SEQUENCE [LARGE SCALE GENOMIC DNA]</scope>
    <source>
        <strain evidence="3">ATCC 27255</strain>
    </source>
</reference>
<dbReference type="CDD" id="cd00093">
    <property type="entry name" value="HTH_XRE"/>
    <property type="match status" value="1"/>
</dbReference>
<dbReference type="Pfam" id="PF01381">
    <property type="entry name" value="HTH_3"/>
    <property type="match status" value="1"/>
</dbReference>
<dbReference type="RefSeq" id="WP_169923259.1">
    <property type="nucleotide sequence ID" value="NZ_CABMMZ010000045.1"/>
</dbReference>
<name>A0A2N0UV21_9FIRM</name>
<dbReference type="PANTHER" id="PTHR46558">
    <property type="entry name" value="TRACRIPTIONAL REGULATORY PROTEIN-RELATED-RELATED"/>
    <property type="match status" value="1"/>
</dbReference>
<evidence type="ECO:0000259" key="2">
    <source>
        <dbReference type="PROSITE" id="PS50943"/>
    </source>
</evidence>
<dbReference type="SMART" id="SM00530">
    <property type="entry name" value="HTH_XRE"/>
    <property type="match status" value="1"/>
</dbReference>